<comment type="caution">
    <text evidence="5">The sequence shown here is derived from an EMBL/GenBank/DDBJ whole genome shotgun (WGS) entry which is preliminary data.</text>
</comment>
<proteinExistence type="predicted"/>
<feature type="region of interest" description="Disordered" evidence="2">
    <location>
        <begin position="130"/>
        <end position="157"/>
    </location>
</feature>
<accession>A0ABQ6P2J0</accession>
<keyword evidence="6" id="KW-1185">Reference proteome</keyword>
<keyword evidence="1" id="KW-1188">Viral release from host cell</keyword>
<dbReference type="InterPro" id="IPR035421">
    <property type="entry name" value="Terminase_6C"/>
</dbReference>
<dbReference type="Gene3D" id="3.40.50.300">
    <property type="entry name" value="P-loop containing nucleotide triphosphate hydrolases"/>
    <property type="match status" value="1"/>
</dbReference>
<dbReference type="EMBL" id="BTFW01000001">
    <property type="protein sequence ID" value="GMM59477.1"/>
    <property type="molecule type" value="Genomic_DNA"/>
</dbReference>
<feature type="domain" description="Terminase large subunit gp17-like C-terminal" evidence="4">
    <location>
        <begin position="448"/>
        <end position="611"/>
    </location>
</feature>
<dbReference type="InterPro" id="IPR010332">
    <property type="entry name" value="ATPase_terminase-su_N"/>
</dbReference>
<reference evidence="5 6" key="1">
    <citation type="submission" date="2023-06" db="EMBL/GenBank/DDBJ databases">
        <title>Draft genome sequence of Novosphingobium sp. strain IK01.</title>
        <authorList>
            <person name="Hatamoto M."/>
            <person name="Ikarashi T."/>
            <person name="Yamaguchi T."/>
        </authorList>
    </citation>
    <scope>NUCLEOTIDE SEQUENCE [LARGE SCALE GENOMIC DNA]</scope>
    <source>
        <strain evidence="5 6">IK01</strain>
    </source>
</reference>
<name>A0ABQ6P2J0_9SPHN</name>
<feature type="compositionally biased region" description="Basic residues" evidence="2">
    <location>
        <begin position="148"/>
        <end position="157"/>
    </location>
</feature>
<organism evidence="5 6">
    <name type="scientific">Novosphingobium pituita</name>
    <dbReference type="NCBI Taxonomy" id="3056842"/>
    <lineage>
        <taxon>Bacteria</taxon>
        <taxon>Pseudomonadati</taxon>
        <taxon>Pseudomonadota</taxon>
        <taxon>Alphaproteobacteria</taxon>
        <taxon>Sphingomonadales</taxon>
        <taxon>Sphingomonadaceae</taxon>
        <taxon>Novosphingobium</taxon>
    </lineage>
</organism>
<evidence type="ECO:0000256" key="2">
    <source>
        <dbReference type="SAM" id="MobiDB-lite"/>
    </source>
</evidence>
<evidence type="ECO:0000313" key="5">
    <source>
        <dbReference type="EMBL" id="GMM59477.1"/>
    </source>
</evidence>
<evidence type="ECO:0000256" key="1">
    <source>
        <dbReference type="ARBA" id="ARBA00022612"/>
    </source>
</evidence>
<feature type="domain" description="Terminase ATPase subunit N-terminal" evidence="3">
    <location>
        <begin position="29"/>
        <end position="97"/>
    </location>
</feature>
<evidence type="ECO:0000313" key="6">
    <source>
        <dbReference type="Proteomes" id="UP001187221"/>
    </source>
</evidence>
<dbReference type="Gene3D" id="3.30.420.240">
    <property type="match status" value="1"/>
</dbReference>
<dbReference type="Proteomes" id="UP001187221">
    <property type="component" value="Unassembled WGS sequence"/>
</dbReference>
<evidence type="ECO:0000259" key="3">
    <source>
        <dbReference type="Pfam" id="PF06056"/>
    </source>
</evidence>
<gene>
    <name evidence="5" type="ORF">NUTIK01_02540</name>
</gene>
<dbReference type="Pfam" id="PF03237">
    <property type="entry name" value="Terminase_6N"/>
    <property type="match status" value="1"/>
</dbReference>
<dbReference type="Pfam" id="PF17289">
    <property type="entry name" value="Terminase_6C"/>
    <property type="match status" value="1"/>
</dbReference>
<protein>
    <submittedName>
        <fullName evidence="5">Terminase ATPase subunit family protein</fullName>
    </submittedName>
</protein>
<dbReference type="Pfam" id="PF06056">
    <property type="entry name" value="Terminase_5"/>
    <property type="match status" value="1"/>
</dbReference>
<dbReference type="InterPro" id="IPR027417">
    <property type="entry name" value="P-loop_NTPase"/>
</dbReference>
<sequence>MVPIMPVPTQFPTPPMPHPDAVSAAWKFDPRRHARSLYWRGWGVTQIADEFALHAVVSDKGTPIPRPTIESWRQRDKWDEAPSIRKIEDGLEIRLLTLIAKEKKTSADLVEMDALARQIESLARVRRFEQPGGHSGDLNDKVGNRNAGPRKKAKKNHFTADQAAELKRIFLEGCYDYQLEWWKALGQRTRMILKSRQIGATYYFAFEALIDAIETGRNQIFLSASKAQAHQFRSYIVSFAKLVGVALAGDPMLITSDLRPAEEAAAELHFLGTNFRTAQGRHGNFYFDEFFWVHSFEELNKVASGMATHKKWRKTYFSTPSSVAHPAYPYWTGERRNRRRKKEDRVEIDVSRAALAQGSTGPDRIWRHIVNIEDAEAGGCDLFDIDELRDEYAPDEFANLFLCEFVDDSMSAFRFNDLIACGCDSLVEWEDFNPEAARPYGARAVWAGYDPQESETGDNAALVIAAPPLREGAPFRILERHQLRGLDFEQQAEFIRAVLARYTCTYLGIDAKGVGSGVYQLLAKPGAMPGCAVARIEYSLELKAQMIMKAQNVVRRARLAFDSSFLDIVSAFVSIKKTLTTSGRNVTFKAGRGGNDGHADLAWATMHILMNEPLDGKEKPRGTMEIIE</sequence>
<evidence type="ECO:0000259" key="4">
    <source>
        <dbReference type="Pfam" id="PF17289"/>
    </source>
</evidence>